<dbReference type="Gene3D" id="1.10.1170.10">
    <property type="entry name" value="Inhibitor Of Apoptosis Protein (2mihbC-IAP-1), Chain A"/>
    <property type="match status" value="2"/>
</dbReference>
<dbReference type="EMBL" id="JABELV010000153">
    <property type="protein sequence ID" value="KAG7529364.1"/>
    <property type="molecule type" value="Genomic_DNA"/>
</dbReference>
<dbReference type="InterPro" id="IPR001370">
    <property type="entry name" value="BIR_rpt"/>
</dbReference>
<protein>
    <recommendedName>
        <fullName evidence="6">BIR-domain-containing protein</fullName>
    </recommendedName>
</protein>
<feature type="region of interest" description="Disordered" evidence="3">
    <location>
        <begin position="324"/>
        <end position="479"/>
    </location>
</feature>
<evidence type="ECO:0000313" key="5">
    <source>
        <dbReference type="Proteomes" id="UP000812966"/>
    </source>
</evidence>
<dbReference type="PANTHER" id="PTHR46771">
    <property type="entry name" value="DETERIN"/>
    <property type="match status" value="1"/>
</dbReference>
<dbReference type="Pfam" id="PF00653">
    <property type="entry name" value="BIR"/>
    <property type="match status" value="2"/>
</dbReference>
<dbReference type="PROSITE" id="PS50143">
    <property type="entry name" value="BIR_REPEAT_2"/>
    <property type="match status" value="2"/>
</dbReference>
<feature type="compositionally biased region" description="Low complexity" evidence="3">
    <location>
        <begin position="339"/>
        <end position="369"/>
    </location>
</feature>
<comment type="caution">
    <text evidence="4">The sequence shown here is derived from an EMBL/GenBank/DDBJ whole genome shotgun (WGS) entry which is preliminary data.</text>
</comment>
<reference evidence="4" key="1">
    <citation type="submission" date="2020-04" db="EMBL/GenBank/DDBJ databases">
        <title>Analysis of mating type loci in Filobasidium floriforme.</title>
        <authorList>
            <person name="Nowrousian M."/>
        </authorList>
    </citation>
    <scope>NUCLEOTIDE SEQUENCE</scope>
    <source>
        <strain evidence="4">CBS 6242</strain>
    </source>
</reference>
<dbReference type="PANTHER" id="PTHR46771:SF5">
    <property type="entry name" value="DETERIN"/>
    <property type="match status" value="1"/>
</dbReference>
<organism evidence="4 5">
    <name type="scientific">Filobasidium floriforme</name>
    <dbReference type="NCBI Taxonomy" id="5210"/>
    <lineage>
        <taxon>Eukaryota</taxon>
        <taxon>Fungi</taxon>
        <taxon>Dikarya</taxon>
        <taxon>Basidiomycota</taxon>
        <taxon>Agaricomycotina</taxon>
        <taxon>Tremellomycetes</taxon>
        <taxon>Filobasidiales</taxon>
        <taxon>Filobasidiaceae</taxon>
        <taxon>Filobasidium</taxon>
    </lineage>
</organism>
<dbReference type="FunFam" id="1.10.1170.10:FF:000016">
    <property type="entry name" value="Unplaced genomic scaffold supercont1.2, whole genome shotgun sequence"/>
    <property type="match status" value="1"/>
</dbReference>
<proteinExistence type="predicted"/>
<dbReference type="OrthoDB" id="2196114at2759"/>
<keyword evidence="1" id="KW-0479">Metal-binding</keyword>
<dbReference type="SUPFAM" id="SSF57924">
    <property type="entry name" value="Inhibitor of apoptosis (IAP) repeat"/>
    <property type="match status" value="2"/>
</dbReference>
<dbReference type="SMART" id="SM00238">
    <property type="entry name" value="BIR"/>
    <property type="match status" value="2"/>
</dbReference>
<evidence type="ECO:0000256" key="1">
    <source>
        <dbReference type="ARBA" id="ARBA00022723"/>
    </source>
</evidence>
<feature type="compositionally biased region" description="Low complexity" evidence="3">
    <location>
        <begin position="227"/>
        <end position="252"/>
    </location>
</feature>
<sequence length="571" mass="62083">MQYQEARLRSFTTATIKPKGRSKAKPIPTTWPLSPTKYPNLTPENLAYAGYYYAPLADDLDQCGCFLCDSKLGGWDEGDDPFEEHYRRGKCGWAMAVCSVMVDERRGGGSGKQTGKARLLYEDADRLPQCDTMNKARIKTFAKWWPHPIRGWSPTPTSLAQAGFVYTPTKQEKDCVTCIYCDYSTVGWEPTDDPWDIHQKKKPNCSFFKAKLIGAAPEVSEDELAITTTKRPASRTTKSTKSTKTAAASTTRRTTRKPVVAAASDTDDPIATPVEEEADETIKPPTSPTKSKGRATKVSKPATTVRSRKAAAAVAAEAVSEPIDEPAAPAVQPEPGIEAKAPPTRRATRATVVKKPAAVASTRPAAATTKRSKKMAESAPSSEPVTETEQEDVVPVVSSAKSKVAAEKTIRSKPAPAAATSRARAIPVSKAKTPATTARPKKDEPVVVISSDTDRDAGADEEPEPEKITPMQVDQPDPERMRMIDTGAKEARSVIESLDQATPTKTAGTNSTRDLSLTDDQAEMTVVEYIRAMYVAKHRAIKVDGEAKIRAWEERAKGAREVVQGMRCRDD</sequence>
<evidence type="ECO:0000313" key="4">
    <source>
        <dbReference type="EMBL" id="KAG7529364.1"/>
    </source>
</evidence>
<feature type="region of interest" description="Disordered" evidence="3">
    <location>
        <begin position="223"/>
        <end position="305"/>
    </location>
</feature>
<dbReference type="GO" id="GO:0046872">
    <property type="term" value="F:metal ion binding"/>
    <property type="evidence" value="ECO:0007669"/>
    <property type="project" value="UniProtKB-KW"/>
</dbReference>
<feature type="compositionally biased region" description="Low complexity" evidence="3">
    <location>
        <begin position="393"/>
        <end position="403"/>
    </location>
</feature>
<accession>A0A8K0NNP9</accession>
<dbReference type="CDD" id="cd00022">
    <property type="entry name" value="BIR"/>
    <property type="match status" value="1"/>
</dbReference>
<feature type="compositionally biased region" description="Low complexity" evidence="3">
    <location>
        <begin position="412"/>
        <end position="425"/>
    </location>
</feature>
<dbReference type="Proteomes" id="UP000812966">
    <property type="component" value="Unassembled WGS sequence"/>
</dbReference>
<evidence type="ECO:0008006" key="6">
    <source>
        <dbReference type="Google" id="ProtNLM"/>
    </source>
</evidence>
<evidence type="ECO:0000256" key="2">
    <source>
        <dbReference type="ARBA" id="ARBA00022833"/>
    </source>
</evidence>
<keyword evidence="2" id="KW-0862">Zinc</keyword>
<evidence type="ECO:0000256" key="3">
    <source>
        <dbReference type="SAM" id="MobiDB-lite"/>
    </source>
</evidence>
<keyword evidence="5" id="KW-1185">Reference proteome</keyword>
<dbReference type="InterPro" id="IPR051190">
    <property type="entry name" value="Baculoviral_IAP"/>
</dbReference>
<dbReference type="AlphaFoldDB" id="A0A8K0NNP9"/>
<gene>
    <name evidence="4" type="ORF">FFLO_05716</name>
</gene>
<name>A0A8K0NNP9_9TREE</name>